<accession>A0AAV7YHV2</accession>
<comment type="caution">
    <text evidence="1">The sequence shown here is derived from an EMBL/GenBank/DDBJ whole genome shotgun (WGS) entry which is preliminary data.</text>
</comment>
<evidence type="ECO:0000313" key="1">
    <source>
        <dbReference type="EMBL" id="KAJ3429059.1"/>
    </source>
</evidence>
<reference evidence="2" key="1">
    <citation type="submission" date="2022-08" db="EMBL/GenBank/DDBJ databases">
        <title>Novel sulfate-reducing endosymbionts in the free-living metamonad Anaeramoeba.</title>
        <authorList>
            <person name="Jerlstrom-Hultqvist J."/>
            <person name="Cepicka I."/>
            <person name="Gallot-Lavallee L."/>
            <person name="Salas-Leiva D."/>
            <person name="Curtis B.A."/>
            <person name="Zahonova K."/>
            <person name="Pipaliya S."/>
            <person name="Dacks J."/>
            <person name="Roger A.J."/>
        </authorList>
    </citation>
    <scope>NUCLEOTIDE SEQUENCE</scope>
    <source>
        <strain evidence="2">Schooner1</strain>
    </source>
</reference>
<dbReference type="Proteomes" id="UP001150062">
    <property type="component" value="Unassembled WGS sequence"/>
</dbReference>
<dbReference type="EMBL" id="JAOAOG010000026">
    <property type="protein sequence ID" value="KAJ6254138.1"/>
    <property type="molecule type" value="Genomic_DNA"/>
</dbReference>
<evidence type="ECO:0000313" key="2">
    <source>
        <dbReference type="EMBL" id="KAJ6254138.1"/>
    </source>
</evidence>
<dbReference type="EMBL" id="JANTQA010000057">
    <property type="protein sequence ID" value="KAJ3429059.1"/>
    <property type="molecule type" value="Genomic_DNA"/>
</dbReference>
<keyword evidence="4" id="KW-1185">Reference proteome</keyword>
<gene>
    <name evidence="1" type="ORF">M0812_24398</name>
    <name evidence="2" type="ORF">M0813_12696</name>
</gene>
<name>A0AAV7YHV2_9EUKA</name>
<dbReference type="AlphaFoldDB" id="A0AAV7YHV2"/>
<reference evidence="1" key="2">
    <citation type="submission" date="2022-08" db="EMBL/GenBank/DDBJ databases">
        <title>Novel sulphate-reducing endosymbionts in the free-living metamonad Anaeramoeba.</title>
        <authorList>
            <person name="Jerlstrom-Hultqvist J."/>
            <person name="Cepicka I."/>
            <person name="Gallot-Lavallee L."/>
            <person name="Salas-Leiva D."/>
            <person name="Curtis B.A."/>
            <person name="Zahonova K."/>
            <person name="Pipaliya S."/>
            <person name="Dacks J."/>
            <person name="Roger A.J."/>
        </authorList>
    </citation>
    <scope>NUCLEOTIDE SEQUENCE</scope>
    <source>
        <strain evidence="1">Busselton2</strain>
    </source>
</reference>
<dbReference type="Proteomes" id="UP001146793">
    <property type="component" value="Unassembled WGS sequence"/>
</dbReference>
<organism evidence="1 3">
    <name type="scientific">Anaeramoeba flamelloides</name>
    <dbReference type="NCBI Taxonomy" id="1746091"/>
    <lineage>
        <taxon>Eukaryota</taxon>
        <taxon>Metamonada</taxon>
        <taxon>Anaeramoebidae</taxon>
        <taxon>Anaeramoeba</taxon>
    </lineage>
</organism>
<proteinExistence type="predicted"/>
<evidence type="ECO:0000313" key="4">
    <source>
        <dbReference type="Proteomes" id="UP001150062"/>
    </source>
</evidence>
<evidence type="ECO:0000313" key="3">
    <source>
        <dbReference type="Proteomes" id="UP001146793"/>
    </source>
</evidence>
<sequence>MFRNPNKKIQKTFPIVIQIANNSQQMEEYEIVFEKNWSIEETLHFFFYQHQNLQSSSLYLRVYNCINLLLTEGLNETSSFQLQIPNKSQIEDLSQQWKQTVEDKKQKKKKNKKNKMI</sequence>
<protein>
    <submittedName>
        <fullName evidence="1">Uncharacterized protein</fullName>
    </submittedName>
</protein>